<dbReference type="Proteomes" id="UP001445076">
    <property type="component" value="Unassembled WGS sequence"/>
</dbReference>
<sequence>ESEHDRVIMVRFAAMFFYTKLGVHLNTLKLYAADKLAVRELLKITTCVYKAAESALLSTPDDHHHCLPQESSPVVSVKELREVRQLASSIIMDAASLCDSLKQDEDNKMKRLSALDKAFDLDFLEASVIAALHALASTVADIKEASQALVKEGEEVTKKKVFHRVNYCGKIVEKIRKKRESLTRNEKRLETLLKIKPAWQTEFEEEEAELRAVWDEYITKHKSLAYLEEELQQLEKRPNHHVDTQLDMTSGRSRDGAVAWASISGIIKLSTQEATEASHRIFGNMTGESFESSGDSDTVDSLLVDSGSEDDSLTFMSAAGTSGPSLKQCSVVSEGASIIATVPGLQATAYSLPFKPMSSRSCIRPPSARLKSSQKGIRVSSLTAWTSVKGSDRVSPLSASEDNSDDAF</sequence>
<protein>
    <submittedName>
        <fullName evidence="8">Uncharacterized protein</fullName>
    </submittedName>
</protein>
<accession>A0AAW0XQP7</accession>
<evidence type="ECO:0000256" key="2">
    <source>
        <dbReference type="ARBA" id="ARBA00008340"/>
    </source>
</evidence>
<name>A0AAW0XQP7_CHEQU</name>
<evidence type="ECO:0000256" key="3">
    <source>
        <dbReference type="ARBA" id="ARBA00022794"/>
    </source>
</evidence>
<feature type="non-terminal residue" evidence="8">
    <location>
        <position position="1"/>
    </location>
</feature>
<organism evidence="8 9">
    <name type="scientific">Cherax quadricarinatus</name>
    <name type="common">Australian red claw crayfish</name>
    <dbReference type="NCBI Taxonomy" id="27406"/>
    <lineage>
        <taxon>Eukaryota</taxon>
        <taxon>Metazoa</taxon>
        <taxon>Ecdysozoa</taxon>
        <taxon>Arthropoda</taxon>
        <taxon>Crustacea</taxon>
        <taxon>Multicrustacea</taxon>
        <taxon>Malacostraca</taxon>
        <taxon>Eumalacostraca</taxon>
        <taxon>Eucarida</taxon>
        <taxon>Decapoda</taxon>
        <taxon>Pleocyemata</taxon>
        <taxon>Astacidea</taxon>
        <taxon>Parastacoidea</taxon>
        <taxon>Parastacidae</taxon>
        <taxon>Cherax</taxon>
    </lineage>
</organism>
<proteinExistence type="inferred from homology"/>
<gene>
    <name evidence="8" type="ORF">OTU49_002401</name>
</gene>
<keyword evidence="5" id="KW-0969">Cilium</keyword>
<keyword evidence="6" id="KW-0966">Cell projection</keyword>
<evidence type="ECO:0000256" key="1">
    <source>
        <dbReference type="ARBA" id="ARBA00004138"/>
    </source>
</evidence>
<dbReference type="GO" id="GO:0005815">
    <property type="term" value="C:microtubule organizing center"/>
    <property type="evidence" value="ECO:0007669"/>
    <property type="project" value="TreeGrafter"/>
</dbReference>
<keyword evidence="9" id="KW-1185">Reference proteome</keyword>
<dbReference type="GO" id="GO:0005929">
    <property type="term" value="C:cilium"/>
    <property type="evidence" value="ECO:0007669"/>
    <property type="project" value="UniProtKB-SubCell"/>
</dbReference>
<evidence type="ECO:0000256" key="7">
    <source>
        <dbReference type="SAM" id="MobiDB-lite"/>
    </source>
</evidence>
<dbReference type="PANTHER" id="PTHR21547:SF0">
    <property type="entry name" value="CLUSTERIN-ASSOCIATED PROTEIN 1"/>
    <property type="match status" value="1"/>
</dbReference>
<keyword evidence="4" id="KW-0175">Coiled coil</keyword>
<evidence type="ECO:0000256" key="5">
    <source>
        <dbReference type="ARBA" id="ARBA00023069"/>
    </source>
</evidence>
<evidence type="ECO:0000313" key="8">
    <source>
        <dbReference type="EMBL" id="KAK8741792.1"/>
    </source>
</evidence>
<dbReference type="AlphaFoldDB" id="A0AAW0XQP7"/>
<evidence type="ECO:0000313" key="9">
    <source>
        <dbReference type="Proteomes" id="UP001445076"/>
    </source>
</evidence>
<evidence type="ECO:0000256" key="6">
    <source>
        <dbReference type="ARBA" id="ARBA00023273"/>
    </source>
</evidence>
<feature type="region of interest" description="Disordered" evidence="7">
    <location>
        <begin position="389"/>
        <end position="408"/>
    </location>
</feature>
<dbReference type="GO" id="GO:0030992">
    <property type="term" value="C:intraciliary transport particle B"/>
    <property type="evidence" value="ECO:0007669"/>
    <property type="project" value="TreeGrafter"/>
</dbReference>
<comment type="caution">
    <text evidence="8">The sequence shown here is derived from an EMBL/GenBank/DDBJ whole genome shotgun (WGS) entry which is preliminary data.</text>
</comment>
<comment type="subcellular location">
    <subcellularLocation>
        <location evidence="1">Cell projection</location>
        <location evidence="1">Cilium</location>
    </subcellularLocation>
</comment>
<keyword evidence="3" id="KW-0970">Cilium biogenesis/degradation</keyword>
<reference evidence="8 9" key="1">
    <citation type="journal article" date="2024" name="BMC Genomics">
        <title>Genome assembly of redclaw crayfish (Cherax quadricarinatus) provides insights into its immune adaptation and hypoxia tolerance.</title>
        <authorList>
            <person name="Liu Z."/>
            <person name="Zheng J."/>
            <person name="Li H."/>
            <person name="Fang K."/>
            <person name="Wang S."/>
            <person name="He J."/>
            <person name="Zhou D."/>
            <person name="Weng S."/>
            <person name="Chi M."/>
            <person name="Gu Z."/>
            <person name="He J."/>
            <person name="Li F."/>
            <person name="Wang M."/>
        </authorList>
    </citation>
    <scope>NUCLEOTIDE SEQUENCE [LARGE SCALE GENOMIC DNA]</scope>
    <source>
        <strain evidence="8">ZL_2023a</strain>
    </source>
</reference>
<comment type="similarity">
    <text evidence="2">Belongs to the CLUAP1 family.</text>
</comment>
<dbReference type="GO" id="GO:0060271">
    <property type="term" value="P:cilium assembly"/>
    <property type="evidence" value="ECO:0007669"/>
    <property type="project" value="TreeGrafter"/>
</dbReference>
<dbReference type="InterPro" id="IPR019366">
    <property type="entry name" value="Clusterin-associated_protein-1"/>
</dbReference>
<dbReference type="PANTHER" id="PTHR21547">
    <property type="entry name" value="CLUSTERIN ASSOCIATED PROTEIN 1"/>
    <property type="match status" value="1"/>
</dbReference>
<dbReference type="Pfam" id="PF10234">
    <property type="entry name" value="Cluap1"/>
    <property type="match status" value="1"/>
</dbReference>
<dbReference type="EMBL" id="JARKIK010000030">
    <property type="protein sequence ID" value="KAK8741792.1"/>
    <property type="molecule type" value="Genomic_DNA"/>
</dbReference>
<evidence type="ECO:0000256" key="4">
    <source>
        <dbReference type="ARBA" id="ARBA00023054"/>
    </source>
</evidence>